<dbReference type="Gene3D" id="6.10.140.1330">
    <property type="match status" value="1"/>
</dbReference>
<dbReference type="PROSITE" id="PS50127">
    <property type="entry name" value="UBC_2"/>
    <property type="match status" value="1"/>
</dbReference>
<feature type="transmembrane region" description="Helical" evidence="20">
    <location>
        <begin position="702"/>
        <end position="726"/>
    </location>
</feature>
<evidence type="ECO:0000256" key="19">
    <source>
        <dbReference type="SAM" id="MobiDB-lite"/>
    </source>
</evidence>
<dbReference type="InterPro" id="IPR000608">
    <property type="entry name" value="UBC"/>
</dbReference>
<evidence type="ECO:0000256" key="2">
    <source>
        <dbReference type="ARBA" id="ARBA00004906"/>
    </source>
</evidence>
<evidence type="ECO:0000256" key="3">
    <source>
        <dbReference type="ARBA" id="ARBA00022448"/>
    </source>
</evidence>
<dbReference type="InterPro" id="IPR016135">
    <property type="entry name" value="UBQ-conjugating_enzyme/RWD"/>
</dbReference>
<accession>A0A1J1IQ68</accession>
<dbReference type="InterPro" id="IPR004709">
    <property type="entry name" value="NaH_exchanger"/>
</dbReference>
<dbReference type="PANTHER" id="PTHR10110:SF191">
    <property type="entry name" value="SODIUM_HYDROGEN EXCHANGER 8"/>
    <property type="match status" value="1"/>
</dbReference>
<dbReference type="GO" id="GO:0015386">
    <property type="term" value="F:potassium:proton antiporter activity"/>
    <property type="evidence" value="ECO:0007669"/>
    <property type="project" value="TreeGrafter"/>
</dbReference>
<feature type="transmembrane region" description="Helical" evidence="20">
    <location>
        <begin position="339"/>
        <end position="359"/>
    </location>
</feature>
<name>A0A1J1IQ68_9DIPT</name>
<feature type="transmembrane region" description="Helical" evidence="20">
    <location>
        <begin position="634"/>
        <end position="659"/>
    </location>
</feature>
<dbReference type="AlphaFoldDB" id="A0A1J1IQ68"/>
<organism evidence="22 23">
    <name type="scientific">Clunio marinus</name>
    <dbReference type="NCBI Taxonomy" id="568069"/>
    <lineage>
        <taxon>Eukaryota</taxon>
        <taxon>Metazoa</taxon>
        <taxon>Ecdysozoa</taxon>
        <taxon>Arthropoda</taxon>
        <taxon>Hexapoda</taxon>
        <taxon>Insecta</taxon>
        <taxon>Pterygota</taxon>
        <taxon>Neoptera</taxon>
        <taxon>Endopterygota</taxon>
        <taxon>Diptera</taxon>
        <taxon>Nematocera</taxon>
        <taxon>Chironomoidea</taxon>
        <taxon>Chironomidae</taxon>
        <taxon>Clunio</taxon>
    </lineage>
</organism>
<feature type="transmembrane region" description="Helical" evidence="20">
    <location>
        <begin position="371"/>
        <end position="387"/>
    </location>
</feature>
<dbReference type="Gene3D" id="3.10.110.10">
    <property type="entry name" value="Ubiquitin Conjugating Enzyme"/>
    <property type="match status" value="1"/>
</dbReference>
<feature type="transmembrane region" description="Helical" evidence="20">
    <location>
        <begin position="313"/>
        <end position="333"/>
    </location>
</feature>
<dbReference type="GO" id="GO:0051453">
    <property type="term" value="P:regulation of intracellular pH"/>
    <property type="evidence" value="ECO:0007669"/>
    <property type="project" value="TreeGrafter"/>
</dbReference>
<feature type="active site" description="Glycyl thioester intermediate" evidence="17">
    <location>
        <position position="89"/>
    </location>
</feature>
<dbReference type="SUPFAM" id="SSF54495">
    <property type="entry name" value="UBC-like"/>
    <property type="match status" value="1"/>
</dbReference>
<feature type="region of interest" description="Disordered" evidence="19">
    <location>
        <begin position="841"/>
        <end position="871"/>
    </location>
</feature>
<keyword evidence="5" id="KW-0597">Phosphoprotein</keyword>
<evidence type="ECO:0000256" key="5">
    <source>
        <dbReference type="ARBA" id="ARBA00022553"/>
    </source>
</evidence>
<dbReference type="EMBL" id="CVRI01000057">
    <property type="protein sequence ID" value="CRL02379.1"/>
    <property type="molecule type" value="Genomic_DNA"/>
</dbReference>
<feature type="region of interest" description="Disordered" evidence="19">
    <location>
        <begin position="737"/>
        <end position="756"/>
    </location>
</feature>
<dbReference type="OrthoDB" id="196264at2759"/>
<evidence type="ECO:0000256" key="1">
    <source>
        <dbReference type="ARBA" id="ARBA00004653"/>
    </source>
</evidence>
<keyword evidence="11 20" id="KW-1133">Transmembrane helix</keyword>
<reference evidence="22 23" key="1">
    <citation type="submission" date="2015-04" db="EMBL/GenBank/DDBJ databases">
        <authorList>
            <person name="Syromyatnikov M.Y."/>
            <person name="Popov V.N."/>
        </authorList>
    </citation>
    <scope>NUCLEOTIDE SEQUENCE [LARGE SCALE GENOMIC DNA]</scope>
</reference>
<keyword evidence="13" id="KW-0915">Sodium</keyword>
<keyword evidence="3 18" id="KW-0813">Transport</keyword>
<evidence type="ECO:0000256" key="18">
    <source>
        <dbReference type="RuleBase" id="RU003722"/>
    </source>
</evidence>
<feature type="transmembrane region" description="Helical" evidence="20">
    <location>
        <begin position="609"/>
        <end position="628"/>
    </location>
</feature>
<proteinExistence type="inferred from homology"/>
<evidence type="ECO:0000259" key="21">
    <source>
        <dbReference type="PROSITE" id="PS50127"/>
    </source>
</evidence>
<keyword evidence="12" id="KW-0333">Golgi apparatus</keyword>
<protein>
    <recommendedName>
        <fullName evidence="18">Sodium/hydrogen exchanger</fullName>
    </recommendedName>
</protein>
<keyword evidence="9" id="KW-0833">Ubl conjugation pathway</keyword>
<dbReference type="PROSITE" id="PS00183">
    <property type="entry name" value="UBC_1"/>
    <property type="match status" value="1"/>
</dbReference>
<dbReference type="Proteomes" id="UP000183832">
    <property type="component" value="Unassembled WGS sequence"/>
</dbReference>
<evidence type="ECO:0000256" key="10">
    <source>
        <dbReference type="ARBA" id="ARBA00022840"/>
    </source>
</evidence>
<evidence type="ECO:0000256" key="7">
    <source>
        <dbReference type="ARBA" id="ARBA00022692"/>
    </source>
</evidence>
<comment type="pathway">
    <text evidence="2">Protein modification; protein ubiquitination.</text>
</comment>
<dbReference type="Pfam" id="PF00179">
    <property type="entry name" value="UQ_con"/>
    <property type="match status" value="1"/>
</dbReference>
<evidence type="ECO:0000256" key="16">
    <source>
        <dbReference type="ARBA" id="ARBA00023201"/>
    </source>
</evidence>
<dbReference type="FunFam" id="3.10.110.10:FF:000009">
    <property type="entry name" value="Ubiquitin-conjugating enzyme E2 R2"/>
    <property type="match status" value="1"/>
</dbReference>
<dbReference type="InterPro" id="IPR023313">
    <property type="entry name" value="UBQ-conjugating_AS"/>
</dbReference>
<feature type="transmembrane region" description="Helical" evidence="20">
    <location>
        <begin position="442"/>
        <end position="463"/>
    </location>
</feature>
<dbReference type="GO" id="GO:0061631">
    <property type="term" value="F:ubiquitin conjugating enzyme activity"/>
    <property type="evidence" value="ECO:0007669"/>
    <property type="project" value="UniProtKB-ARBA"/>
</dbReference>
<dbReference type="GO" id="GO:0005524">
    <property type="term" value="F:ATP binding"/>
    <property type="evidence" value="ECO:0007669"/>
    <property type="project" value="UniProtKB-KW"/>
</dbReference>
<comment type="subcellular location">
    <subcellularLocation>
        <location evidence="1">Golgi apparatus membrane</location>
        <topology evidence="1">Multi-pass membrane protein</topology>
    </subcellularLocation>
</comment>
<evidence type="ECO:0000256" key="8">
    <source>
        <dbReference type="ARBA" id="ARBA00022741"/>
    </source>
</evidence>
<feature type="compositionally biased region" description="Basic residues" evidence="19">
    <location>
        <begin position="744"/>
        <end position="755"/>
    </location>
</feature>
<keyword evidence="7 18" id="KW-0812">Transmembrane</keyword>
<dbReference type="GO" id="GO:0015385">
    <property type="term" value="F:sodium:proton antiporter activity"/>
    <property type="evidence" value="ECO:0007669"/>
    <property type="project" value="InterPro"/>
</dbReference>
<evidence type="ECO:0000256" key="17">
    <source>
        <dbReference type="PROSITE-ProRule" id="PRU10133"/>
    </source>
</evidence>
<dbReference type="PRINTS" id="PR01084">
    <property type="entry name" value="NAHEXCHNGR"/>
</dbReference>
<keyword evidence="6" id="KW-0808">Transferase</keyword>
<keyword evidence="8" id="KW-0547">Nucleotide-binding</keyword>
<feature type="region of interest" description="Disordered" evidence="19">
    <location>
        <begin position="238"/>
        <end position="257"/>
    </location>
</feature>
<feature type="domain" description="UBC core" evidence="21">
    <location>
        <begin position="4"/>
        <end position="170"/>
    </location>
</feature>
<dbReference type="SMART" id="SM00212">
    <property type="entry name" value="UBCc"/>
    <property type="match status" value="1"/>
</dbReference>
<dbReference type="STRING" id="568069.A0A1J1IQ68"/>
<gene>
    <name evidence="22" type="primary">putative Sodium</name>
    <name evidence="22" type="synonym">hydrogen exchanger 8</name>
    <name evidence="22" type="ORF">CLUMA_CG015366</name>
</gene>
<keyword evidence="4 18" id="KW-0050">Antiport</keyword>
<evidence type="ECO:0000256" key="11">
    <source>
        <dbReference type="ARBA" id="ARBA00022989"/>
    </source>
</evidence>
<evidence type="ECO:0000256" key="13">
    <source>
        <dbReference type="ARBA" id="ARBA00023053"/>
    </source>
</evidence>
<feature type="compositionally biased region" description="Basic and acidic residues" evidence="19">
    <location>
        <begin position="243"/>
        <end position="252"/>
    </location>
</feature>
<keyword evidence="15 20" id="KW-0472">Membrane</keyword>
<dbReference type="GO" id="GO:0000139">
    <property type="term" value="C:Golgi membrane"/>
    <property type="evidence" value="ECO:0007669"/>
    <property type="project" value="UniProtKB-SubCell"/>
</dbReference>
<dbReference type="PANTHER" id="PTHR10110">
    <property type="entry name" value="SODIUM/HYDROGEN EXCHANGER"/>
    <property type="match status" value="1"/>
</dbReference>
<feature type="transmembrane region" description="Helical" evidence="20">
    <location>
        <begin position="551"/>
        <end position="567"/>
    </location>
</feature>
<sequence>MSSSAVRALALEYKSLQEEPVEGFRVKLLNDDNLFEWSVGLFGPPETLYQGGYFKALMKFPTDYPYSPPSIRFITKVWHPNVYENGDLCISILHPPVDDPQSGELPCERWNPTQNVRTILLSVISLLNEPNTFSPANVDASVMYRRWRDSNGRDNEYPNIIRKQALQAKVEAEKEGIVVPLTLEEYCLKPKTNPNNQEPQLDMTDFYDDAYDCMIMKCTEVFYLFLLVIVSTHSLESPSESKAQSDDSKDTGTQDLAESSSILNDEVKIENDIITNVTKPPYISAKLSSTSSSVTTTTTSQPNAVEAEKGSSLSIFFVLCVIALGILLIHMMLQTNFQYLPESIVTVCLGALIGVILNYTSVKTVFEREEVFSPTAFFLVLLPPIIFESGYNLHKGNFFQNIGSICVFAIIGTAISALIIGSGVYLLGIADVAYQLNFIESFAFGSLISAVDPVATIAIFHALDIDPVLNMLVFGESILNDAISIVLTTTVMPSSTKTSGHDLLSVGRGEAIILALNRFCMMFFASAGIGVVFALISAILLKYVDLRKHPSLELALLLVFTYCPYVLAEGCHLSGIMAILFNGIVMSHYSHFNLSTVTQITMQQTMRTLAFICETCVFAYLGLAIFSFKHQVEPALVIWSIILCLIGRAANIFPLSWMVNKFRATKITPKMSFIMWFSGLRGAISYALSLHLEYSKEETRRVMISTTLIIVLFTTVFFGGSTLPLLKFLQAGKKSRRAADGRTRSRSRSHGRRKEKVISLSKTREFGQAIDSEHLSELTEEEEVNFSDSKLGGFARLDRKYFTPFFTRRFTNQELRDCKSQMAELQSKWYEAIRVDNQTDDEDDVLETTSQKTERTSSTISMTSSRANIIS</sequence>
<feature type="transmembrane region" description="Helical" evidence="20">
    <location>
        <begin position="671"/>
        <end position="690"/>
    </location>
</feature>
<dbReference type="InterPro" id="IPR006153">
    <property type="entry name" value="Cation/H_exchanger_TM"/>
</dbReference>
<feature type="transmembrane region" description="Helical" evidence="20">
    <location>
        <begin position="407"/>
        <end position="430"/>
    </location>
</feature>
<feature type="transmembrane region" description="Helical" evidence="20">
    <location>
        <begin position="573"/>
        <end position="589"/>
    </location>
</feature>
<evidence type="ECO:0000256" key="4">
    <source>
        <dbReference type="ARBA" id="ARBA00022449"/>
    </source>
</evidence>
<evidence type="ECO:0000256" key="12">
    <source>
        <dbReference type="ARBA" id="ARBA00023034"/>
    </source>
</evidence>
<dbReference type="Pfam" id="PF00999">
    <property type="entry name" value="Na_H_Exchanger"/>
    <property type="match status" value="1"/>
</dbReference>
<keyword evidence="14 18" id="KW-0406">Ion transport</keyword>
<evidence type="ECO:0000313" key="23">
    <source>
        <dbReference type="Proteomes" id="UP000183832"/>
    </source>
</evidence>
<evidence type="ECO:0000313" key="22">
    <source>
        <dbReference type="EMBL" id="CRL02379.1"/>
    </source>
</evidence>
<dbReference type="InterPro" id="IPR018422">
    <property type="entry name" value="Cation/H_exchanger_CPA1"/>
</dbReference>
<comment type="similarity">
    <text evidence="18">Belongs to the monovalent cation:proton antiporter 1 (CPA1) transporter (TC 2.A.36) family.</text>
</comment>
<evidence type="ECO:0000256" key="6">
    <source>
        <dbReference type="ARBA" id="ARBA00022679"/>
    </source>
</evidence>
<dbReference type="NCBIfam" id="TIGR00840">
    <property type="entry name" value="b_cpa1"/>
    <property type="match status" value="1"/>
</dbReference>
<evidence type="ECO:0000256" key="9">
    <source>
        <dbReference type="ARBA" id="ARBA00022786"/>
    </source>
</evidence>
<keyword evidence="23" id="KW-1185">Reference proteome</keyword>
<evidence type="ECO:0000256" key="14">
    <source>
        <dbReference type="ARBA" id="ARBA00023065"/>
    </source>
</evidence>
<evidence type="ECO:0000256" key="15">
    <source>
        <dbReference type="ARBA" id="ARBA00023136"/>
    </source>
</evidence>
<feature type="transmembrane region" description="Helical" evidence="20">
    <location>
        <begin position="523"/>
        <end position="544"/>
    </location>
</feature>
<feature type="compositionally biased region" description="Low complexity" evidence="19">
    <location>
        <begin position="856"/>
        <end position="865"/>
    </location>
</feature>
<keyword evidence="10" id="KW-0067">ATP-binding</keyword>
<dbReference type="CDD" id="cd23803">
    <property type="entry name" value="UBCc_UBE2R"/>
    <property type="match status" value="1"/>
</dbReference>
<evidence type="ECO:0000256" key="20">
    <source>
        <dbReference type="SAM" id="Phobius"/>
    </source>
</evidence>
<keyword evidence="16 18" id="KW-0739">Sodium transport</keyword>